<keyword evidence="10 16" id="KW-0472">Membrane</keyword>
<dbReference type="InterPro" id="IPR036179">
    <property type="entry name" value="Ig-like_dom_sf"/>
</dbReference>
<dbReference type="CDD" id="cd05739">
    <property type="entry name" value="IgI_3_RPTP_IIa_LAR_like"/>
    <property type="match status" value="1"/>
</dbReference>
<evidence type="ECO:0000259" key="21">
    <source>
        <dbReference type="PROSITE" id="PS50853"/>
    </source>
</evidence>
<keyword evidence="4 16" id="KW-0812">Transmembrane</keyword>
<evidence type="ECO:0000256" key="7">
    <source>
        <dbReference type="ARBA" id="ARBA00022801"/>
    </source>
</evidence>
<dbReference type="InterPro" id="IPR003595">
    <property type="entry name" value="Tyr_Pase_cat"/>
</dbReference>
<feature type="domain" description="Ig-like" evidence="20">
    <location>
        <begin position="134"/>
        <end position="223"/>
    </location>
</feature>
<dbReference type="Pfam" id="PF00102">
    <property type="entry name" value="Y_phosphatase"/>
    <property type="match status" value="2"/>
</dbReference>
<evidence type="ECO:0000259" key="19">
    <source>
        <dbReference type="PROSITE" id="PS50056"/>
    </source>
</evidence>
<feature type="domain" description="Tyrosine specific protein phosphatases" evidence="19">
    <location>
        <begin position="1440"/>
        <end position="1511"/>
    </location>
</feature>
<dbReference type="GeneID" id="106608606"/>
<dbReference type="PRINTS" id="PR00700">
    <property type="entry name" value="PRTYPHPHTASE"/>
</dbReference>
<dbReference type="InterPro" id="IPR013098">
    <property type="entry name" value="Ig_I-set"/>
</dbReference>
<dbReference type="InterPro" id="IPR000242">
    <property type="entry name" value="PTP_cat"/>
</dbReference>
<keyword evidence="13" id="KW-0393">Immunoglobulin domain</keyword>
<dbReference type="PROSITE" id="PS50055">
    <property type="entry name" value="TYR_PHOSPHATASE_PTP"/>
    <property type="match status" value="2"/>
</dbReference>
<feature type="region of interest" description="Disordered" evidence="15">
    <location>
        <begin position="400"/>
        <end position="419"/>
    </location>
</feature>
<dbReference type="InterPro" id="IPR000387">
    <property type="entry name" value="Tyr_Pase_dom"/>
</dbReference>
<keyword evidence="7" id="KW-0378">Hydrolase</keyword>
<feature type="domain" description="Tyrosine-protein phosphatase" evidence="18">
    <location>
        <begin position="1265"/>
        <end position="1520"/>
    </location>
</feature>
<dbReference type="PROSITE" id="PS50056">
    <property type="entry name" value="TYR_PHOSPHATASE_2"/>
    <property type="match status" value="2"/>
</dbReference>
<protein>
    <recommendedName>
        <fullName evidence="3">protein-tyrosine-phosphatase</fullName>
        <ecNumber evidence="3">3.1.3.48</ecNumber>
    </recommendedName>
</protein>
<feature type="domain" description="Fibronectin type-III" evidence="21">
    <location>
        <begin position="711"/>
        <end position="804"/>
    </location>
</feature>
<dbReference type="CDD" id="cd14624">
    <property type="entry name" value="R-PTPc-D-1"/>
    <property type="match status" value="1"/>
</dbReference>
<dbReference type="InterPro" id="IPR013783">
    <property type="entry name" value="Ig-like_fold"/>
</dbReference>
<evidence type="ECO:0000256" key="4">
    <source>
        <dbReference type="ARBA" id="ARBA00022692"/>
    </source>
</evidence>
<feature type="region of interest" description="Disordered" evidence="15">
    <location>
        <begin position="1189"/>
        <end position="1209"/>
    </location>
</feature>
<evidence type="ECO:0000256" key="3">
    <source>
        <dbReference type="ARBA" id="ARBA00013064"/>
    </source>
</evidence>
<feature type="domain" description="Tyrosine-protein phosphatase" evidence="18">
    <location>
        <begin position="1552"/>
        <end position="1811"/>
    </location>
</feature>
<evidence type="ECO:0000256" key="8">
    <source>
        <dbReference type="ARBA" id="ARBA00022912"/>
    </source>
</evidence>
<dbReference type="InterPro" id="IPR045905">
    <property type="entry name" value="R-PTP-delta_cat"/>
</dbReference>
<dbReference type="RefSeq" id="XP_045577625.1">
    <property type="nucleotide sequence ID" value="XM_045721669.1"/>
</dbReference>
<keyword evidence="5 17" id="KW-0732">Signal</keyword>
<evidence type="ECO:0000256" key="16">
    <source>
        <dbReference type="SAM" id="Phobius"/>
    </source>
</evidence>
<dbReference type="Gene3D" id="2.60.40.10">
    <property type="entry name" value="Immunoglobulins"/>
    <property type="match status" value="10"/>
</dbReference>
<evidence type="ECO:0000256" key="13">
    <source>
        <dbReference type="ARBA" id="ARBA00023319"/>
    </source>
</evidence>
<comment type="catalytic activity">
    <reaction evidence="14">
        <text>O-phospho-L-tyrosyl-[protein] + H2O = L-tyrosyl-[protein] + phosphate</text>
        <dbReference type="Rhea" id="RHEA:10684"/>
        <dbReference type="Rhea" id="RHEA-COMP:10136"/>
        <dbReference type="Rhea" id="RHEA-COMP:20101"/>
        <dbReference type="ChEBI" id="CHEBI:15377"/>
        <dbReference type="ChEBI" id="CHEBI:43474"/>
        <dbReference type="ChEBI" id="CHEBI:46858"/>
        <dbReference type="ChEBI" id="CHEBI:61978"/>
        <dbReference type="EC" id="3.1.3.48"/>
    </reaction>
</comment>
<accession>A0ABM3F2S7</accession>
<feature type="domain" description="Ig-like" evidence="20">
    <location>
        <begin position="32"/>
        <end position="122"/>
    </location>
</feature>
<dbReference type="PROSITE" id="PS50835">
    <property type="entry name" value="IG_LIKE"/>
    <property type="match status" value="3"/>
</dbReference>
<name>A0ABM3F2S7_SALSA</name>
<evidence type="ECO:0000256" key="17">
    <source>
        <dbReference type="SAM" id="SignalP"/>
    </source>
</evidence>
<dbReference type="SMART" id="SM00060">
    <property type="entry name" value="FN3"/>
    <property type="match status" value="7"/>
</dbReference>
<keyword evidence="12" id="KW-0325">Glycoprotein</keyword>
<dbReference type="InterPro" id="IPR003599">
    <property type="entry name" value="Ig_sub"/>
</dbReference>
<evidence type="ECO:0000256" key="2">
    <source>
        <dbReference type="ARBA" id="ARBA00010504"/>
    </source>
</evidence>
<evidence type="ECO:0000313" key="22">
    <source>
        <dbReference type="Proteomes" id="UP001652741"/>
    </source>
</evidence>
<feature type="domain" description="Fibronectin type-III" evidence="21">
    <location>
        <begin position="809"/>
        <end position="904"/>
    </location>
</feature>
<evidence type="ECO:0000256" key="6">
    <source>
        <dbReference type="ARBA" id="ARBA00022737"/>
    </source>
</evidence>
<evidence type="ECO:0000256" key="14">
    <source>
        <dbReference type="ARBA" id="ARBA00051722"/>
    </source>
</evidence>
<dbReference type="SMART" id="SM00408">
    <property type="entry name" value="IGc2"/>
    <property type="match status" value="3"/>
</dbReference>
<proteinExistence type="inferred from homology"/>
<dbReference type="SMART" id="SM00194">
    <property type="entry name" value="PTPc"/>
    <property type="match status" value="2"/>
</dbReference>
<feature type="domain" description="Tyrosine specific protein phosphatases" evidence="19">
    <location>
        <begin position="1729"/>
        <end position="1802"/>
    </location>
</feature>
<feature type="domain" description="Fibronectin type-III" evidence="21">
    <location>
        <begin position="611"/>
        <end position="710"/>
    </location>
</feature>
<feature type="domain" description="Fibronectin type-III" evidence="21">
    <location>
        <begin position="513"/>
        <end position="606"/>
    </location>
</feature>
<dbReference type="PROSITE" id="PS00383">
    <property type="entry name" value="TYR_PHOSPHATASE_1"/>
    <property type="match status" value="2"/>
</dbReference>
<evidence type="ECO:0000259" key="18">
    <source>
        <dbReference type="PROSITE" id="PS50055"/>
    </source>
</evidence>
<reference evidence="23" key="1">
    <citation type="submission" date="2025-08" db="UniProtKB">
        <authorList>
            <consortium name="RefSeq"/>
        </authorList>
    </citation>
    <scope>IDENTIFICATION</scope>
</reference>
<dbReference type="PANTHER" id="PTHR46957:SF11">
    <property type="entry name" value="PROTEIN-TYROSINE-PHOSPHATASE"/>
    <property type="match status" value="1"/>
</dbReference>
<dbReference type="InterPro" id="IPR029021">
    <property type="entry name" value="Prot-tyrosine_phosphatase-like"/>
</dbReference>
<dbReference type="Pfam" id="PF07679">
    <property type="entry name" value="I-set"/>
    <property type="match status" value="2"/>
</dbReference>
<gene>
    <name evidence="23" type="primary">LOC106608606</name>
</gene>
<evidence type="ECO:0000313" key="23">
    <source>
        <dbReference type="RefSeq" id="XP_045577625.1"/>
    </source>
</evidence>
<keyword evidence="6" id="KW-0677">Repeat</keyword>
<dbReference type="PROSITE" id="PS50853">
    <property type="entry name" value="FN3"/>
    <property type="match status" value="7"/>
</dbReference>
<dbReference type="SUPFAM" id="SSF49265">
    <property type="entry name" value="Fibronectin type III"/>
    <property type="match status" value="4"/>
</dbReference>
<dbReference type="SMART" id="SM00409">
    <property type="entry name" value="IG"/>
    <property type="match status" value="3"/>
</dbReference>
<dbReference type="EC" id="3.1.3.48" evidence="3"/>
<feature type="domain" description="Fibronectin type-III" evidence="21">
    <location>
        <begin position="320"/>
        <end position="410"/>
    </location>
</feature>
<dbReference type="PANTHER" id="PTHR46957">
    <property type="entry name" value="CYTOKINE RECEPTOR"/>
    <property type="match status" value="1"/>
</dbReference>
<comment type="subcellular location">
    <subcellularLocation>
        <location evidence="1">Membrane</location>
        <topology evidence="1">Single-pass membrane protein</topology>
    </subcellularLocation>
</comment>
<dbReference type="CDD" id="cd05738">
    <property type="entry name" value="IgI_2_RPTP_IIa_LAR_like"/>
    <property type="match status" value="1"/>
</dbReference>
<feature type="domain" description="Fibronectin type-III" evidence="21">
    <location>
        <begin position="909"/>
        <end position="995"/>
    </location>
</feature>
<dbReference type="InterPro" id="IPR050713">
    <property type="entry name" value="RTP_Phos/Ushers"/>
</dbReference>
<dbReference type="SUPFAM" id="SSF52799">
    <property type="entry name" value="(Phosphotyrosine protein) phosphatases II"/>
    <property type="match status" value="2"/>
</dbReference>
<evidence type="ECO:0000256" key="5">
    <source>
        <dbReference type="ARBA" id="ARBA00022729"/>
    </source>
</evidence>
<feature type="domain" description="Fibronectin type-III" evidence="21">
    <location>
        <begin position="415"/>
        <end position="511"/>
    </location>
</feature>
<keyword evidence="11 23" id="KW-0675">Receptor</keyword>
<dbReference type="Pfam" id="PF00041">
    <property type="entry name" value="fn3"/>
    <property type="match status" value="6"/>
</dbReference>
<evidence type="ECO:0000256" key="12">
    <source>
        <dbReference type="ARBA" id="ARBA00023180"/>
    </source>
</evidence>
<feature type="domain" description="Ig-like" evidence="20">
    <location>
        <begin position="231"/>
        <end position="313"/>
    </location>
</feature>
<feature type="chain" id="PRO_5046217002" description="protein-tyrosine-phosphatase" evidence="17">
    <location>
        <begin position="29"/>
        <end position="1820"/>
    </location>
</feature>
<keyword evidence="8" id="KW-0904">Protein phosphatase</keyword>
<sequence length="1820" mass="203975">MLVPSCPMMHIARPVLLVLGLLLLLANAETPPKFLRTPNDQTGVQGGVASFICQATGDPRPKIVWNKKGKKVSNQRFEVIEFDDGSGSVLRIQPLRTPRDEAIYECVASNTVGELSATTRLTVLREDQLPAGFPTIDMGPQLKVVERTRTATMLCAASGNPDPDISWFKDFLPVNTTNNNGRIKQLRSGALQIEQSEESDQGKYECVATNNDGTRYSAPANLYVRVRRVPPRFSIPPTDNEIMPGGSVNITCVAVGSPMPYVKWMLGAEDLTPEDDMPIGRNVLELTDVRQSNNYTCVAMSTLGVIEAVAQITVKALPKPPGVPVVTERTATSITLTWDSGNPEPVSYYIIQHKSKFSEDTYKEIDGVATTRYSVGGLSPYSDYVFRVLAVNNIGRGPPSEDIEAKTAEQAPSTAPRQVRGRMLSATTAIIHWDEPEEANGQIMGYRVYYTMDSAQQVNTWEKQIVRGSNFLTIQGLIPNKTYYIKVLAYTSVGDGPLSADLQIIAKTGVPSQPTDFKGEAKSETSILLSWIAPAQTGQDNQIMGYELLYKKGDDKEEKRISFEPTTTYLLKDLKPFTTYTFQLAARSKHGIGAYTNEISAETPQTLPSGPPRKVEVETVNSTSIKVIWRSPMPTKQHGQIRGYQVHYVRMVNGEPMGQPAIKDILIDDAQEMVITELQAETMYSVAVAAYTTKGDGARSKAKLITTTGAVPEKPRLMVSPTSMGTALLQWHPPALTHGPLQGYRLRFGRKDVDPLTIIEFPERENHYTTKEIHKGASYTFRLSARNKVGFGEETVKEISTPEDMPSGFPQSIVAEGGTTTTIQVSWNPLLLAERNGVIVKYALQYKDINSPRSPSELFITAPESTVTLDSLKADTTYDIKMCAFTSKGSGPYSPSVQFRTQPLDQAVFAKNFHVKAAMKTAVLLTWEIPDNYNAAQPFTILYDDGQSVEVDGKLTQKLITGLQPETQYSFLLTNRGNSAGGLQHRVSTMTAPDILRTKPYLIGKTNLDGKVTVELPSVQTSEKVRGYYIVVVPLKKQRTGKFHKPWDSPDEMNLEELLKEINRTSRGLRFRRQAEPKAYIAAYFKDLPTDFTLGDTKIYGDFENKQLANGQEYIFFVLALLDISENTMYATSPYSDPLVSADLDPQPIIDEEEGLIWVVGPVLAVVFIICIVIAILLYKSSKPDRKRAESEARKGSLPNSKEMLSHNPTDPVELRRMNFQTPGSGDPSYPSNFHLSSMANHPPIPILDLADHLERLKANDNLKFSQEYESIDPGQQFTWEHSNLEVNKPKNRYANVIAYDHSRVLLSAIDGIPGSDYINSNYIDGYRKQNAYIATQGSLPETFGDFWRMIWEQRSANIVMMTKLEERSRVKCDQYWPTRGTETYGLIQVTLLDTVELATYCVRTFALYKNGSSEKREVRQFQFTAWPDHGVPEHPTPFLAFLRRVKACNPPDAGPMVVHCSAGVGRTGCFIVIDAMLERIKHEKTVDIYGHVTLMRAQRNYMVQTEDQYVFIHDALQEAVTCGTTEVPARNLYAYIQKLTGIEGGENVTGMELEFKRLANTKAHTSRFISANLPCNKFKNRLVNIMPYESTRVCLQPIRGVEGSDYINASFIDGYRQQKAYIATQGPLAETTEDFWRMLWEHNSTIVVMLTKLREMGREKCHQYWPAERSARYQYFVVDPMAEYNMPQYILREFKVTDARDGQSRTVRQFQFTDWPEQGVPKSGEGFIDFIGQVHKTKEQFGQDGPISVHCSAGVGRTGVFITLSIVLERMRYEGVVDIFQTVKMLRTQRPAMVQTEDQYQFCYRAGLEYLGSFDHYAT</sequence>
<dbReference type="InterPro" id="IPR016130">
    <property type="entry name" value="Tyr_Pase_AS"/>
</dbReference>
<dbReference type="InterPro" id="IPR003598">
    <property type="entry name" value="Ig_sub2"/>
</dbReference>
<evidence type="ECO:0000259" key="20">
    <source>
        <dbReference type="PROSITE" id="PS50835"/>
    </source>
</evidence>
<dbReference type="SUPFAM" id="SSF48726">
    <property type="entry name" value="Immunoglobulin"/>
    <property type="match status" value="3"/>
</dbReference>
<evidence type="ECO:0000256" key="9">
    <source>
        <dbReference type="ARBA" id="ARBA00022989"/>
    </source>
</evidence>
<keyword evidence="22" id="KW-1185">Reference proteome</keyword>
<keyword evidence="9 16" id="KW-1133">Transmembrane helix</keyword>
<dbReference type="CDD" id="cd00063">
    <property type="entry name" value="FN3"/>
    <property type="match status" value="7"/>
</dbReference>
<feature type="transmembrane region" description="Helical" evidence="16">
    <location>
        <begin position="1156"/>
        <end position="1179"/>
    </location>
</feature>
<dbReference type="InterPro" id="IPR003961">
    <property type="entry name" value="FN3_dom"/>
</dbReference>
<evidence type="ECO:0000256" key="1">
    <source>
        <dbReference type="ARBA" id="ARBA00004167"/>
    </source>
</evidence>
<dbReference type="SMART" id="SM00404">
    <property type="entry name" value="PTPc_motif"/>
    <property type="match status" value="2"/>
</dbReference>
<organism evidence="22 23">
    <name type="scientific">Salmo salar</name>
    <name type="common">Atlantic salmon</name>
    <dbReference type="NCBI Taxonomy" id="8030"/>
    <lineage>
        <taxon>Eukaryota</taxon>
        <taxon>Metazoa</taxon>
        <taxon>Chordata</taxon>
        <taxon>Craniata</taxon>
        <taxon>Vertebrata</taxon>
        <taxon>Euteleostomi</taxon>
        <taxon>Actinopterygii</taxon>
        <taxon>Neopterygii</taxon>
        <taxon>Teleostei</taxon>
        <taxon>Protacanthopterygii</taxon>
        <taxon>Salmoniformes</taxon>
        <taxon>Salmonidae</taxon>
        <taxon>Salmoninae</taxon>
        <taxon>Salmo</taxon>
    </lineage>
</organism>
<evidence type="ECO:0000256" key="10">
    <source>
        <dbReference type="ARBA" id="ARBA00023136"/>
    </source>
</evidence>
<dbReference type="Pfam" id="PF13927">
    <property type="entry name" value="Ig_3"/>
    <property type="match status" value="1"/>
</dbReference>
<dbReference type="Gene3D" id="3.90.190.10">
    <property type="entry name" value="Protein tyrosine phosphatase superfamily"/>
    <property type="match status" value="2"/>
</dbReference>
<dbReference type="InterPro" id="IPR007110">
    <property type="entry name" value="Ig-like_dom"/>
</dbReference>
<dbReference type="Proteomes" id="UP001652741">
    <property type="component" value="Chromosome ssa07"/>
</dbReference>
<comment type="similarity">
    <text evidence="2">Belongs to the protein-tyrosine phosphatase family. Receptor class 2A subfamily.</text>
</comment>
<feature type="signal peptide" evidence="17">
    <location>
        <begin position="1"/>
        <end position="28"/>
    </location>
</feature>
<evidence type="ECO:0000256" key="15">
    <source>
        <dbReference type="SAM" id="MobiDB-lite"/>
    </source>
</evidence>
<dbReference type="InterPro" id="IPR036116">
    <property type="entry name" value="FN3_sf"/>
</dbReference>
<evidence type="ECO:0000256" key="11">
    <source>
        <dbReference type="ARBA" id="ARBA00023170"/>
    </source>
</evidence>